<dbReference type="EMBL" id="CAJVPZ010000372">
    <property type="protein sequence ID" value="CAG8462851.1"/>
    <property type="molecule type" value="Genomic_DNA"/>
</dbReference>
<protein>
    <submittedName>
        <fullName evidence="2">15010_t:CDS:1</fullName>
    </submittedName>
</protein>
<proteinExistence type="predicted"/>
<comment type="caution">
    <text evidence="2">The sequence shown here is derived from an EMBL/GenBank/DDBJ whole genome shotgun (WGS) entry which is preliminary data.</text>
</comment>
<evidence type="ECO:0000256" key="1">
    <source>
        <dbReference type="SAM" id="MobiDB-lite"/>
    </source>
</evidence>
<gene>
    <name evidence="2" type="ORF">RFULGI_LOCUS762</name>
</gene>
<name>A0A9N8VWJ8_9GLOM</name>
<dbReference type="Proteomes" id="UP000789396">
    <property type="component" value="Unassembled WGS sequence"/>
</dbReference>
<feature type="region of interest" description="Disordered" evidence="1">
    <location>
        <begin position="66"/>
        <end position="85"/>
    </location>
</feature>
<accession>A0A9N8VWJ8</accession>
<keyword evidence="3" id="KW-1185">Reference proteome</keyword>
<reference evidence="2" key="1">
    <citation type="submission" date="2021-06" db="EMBL/GenBank/DDBJ databases">
        <authorList>
            <person name="Kallberg Y."/>
            <person name="Tangrot J."/>
            <person name="Rosling A."/>
        </authorList>
    </citation>
    <scope>NUCLEOTIDE SEQUENCE</scope>
    <source>
        <strain evidence="2">IN212</strain>
    </source>
</reference>
<sequence length="85" mass="9356">MADKNSLSVSQTSTIIEPPVAKNTKNKKKSSVIKNTTIIKPSSTTTKPYERTRSYRKLTDLAKQVLTNSNESEITSPVSTNTPTK</sequence>
<dbReference type="AlphaFoldDB" id="A0A9N8VWJ8"/>
<evidence type="ECO:0000313" key="2">
    <source>
        <dbReference type="EMBL" id="CAG8462851.1"/>
    </source>
</evidence>
<evidence type="ECO:0000313" key="3">
    <source>
        <dbReference type="Proteomes" id="UP000789396"/>
    </source>
</evidence>
<organism evidence="2 3">
    <name type="scientific">Racocetra fulgida</name>
    <dbReference type="NCBI Taxonomy" id="60492"/>
    <lineage>
        <taxon>Eukaryota</taxon>
        <taxon>Fungi</taxon>
        <taxon>Fungi incertae sedis</taxon>
        <taxon>Mucoromycota</taxon>
        <taxon>Glomeromycotina</taxon>
        <taxon>Glomeromycetes</taxon>
        <taxon>Diversisporales</taxon>
        <taxon>Gigasporaceae</taxon>
        <taxon>Racocetra</taxon>
    </lineage>
</organism>